<dbReference type="EMBL" id="KL251477">
    <property type="protein sequence ID" value="KGB40467.1"/>
    <property type="molecule type" value="Genomic_DNA"/>
</dbReference>
<reference evidence="1" key="1">
    <citation type="journal article" date="2012" name="Nat. Genet.">
        <title>Whole-genome sequence of Schistosoma haematobium.</title>
        <authorList>
            <person name="Young N.D."/>
            <person name="Jex A.R."/>
            <person name="Li B."/>
            <person name="Liu S."/>
            <person name="Yang L."/>
            <person name="Xiong Z."/>
            <person name="Li Y."/>
            <person name="Cantacessi C."/>
            <person name="Hall R.S."/>
            <person name="Xu X."/>
            <person name="Chen F."/>
            <person name="Wu X."/>
            <person name="Zerlotini A."/>
            <person name="Oliveira G."/>
            <person name="Hofmann A."/>
            <person name="Zhang G."/>
            <person name="Fang X."/>
            <person name="Kang Y."/>
            <person name="Campbell B.E."/>
            <person name="Loukas A."/>
            <person name="Ranganathan S."/>
            <person name="Rollinson D."/>
            <person name="Rinaldi G."/>
            <person name="Brindley P.J."/>
            <person name="Yang H."/>
            <person name="Wang J."/>
            <person name="Wang J."/>
            <person name="Gasser R.B."/>
        </authorList>
    </citation>
    <scope>NUCLEOTIDE SEQUENCE [LARGE SCALE GENOMIC DNA]</scope>
</reference>
<proteinExistence type="predicted"/>
<protein>
    <submittedName>
        <fullName evidence="1">Uncharacterized protein</fullName>
    </submittedName>
</protein>
<dbReference type="AlphaFoldDB" id="A0A095A100"/>
<name>A0A095A100_SCHHA</name>
<sequence length="62" mass="6888">MGPYIEQIAYAKPLDALFGMGSDGGVVMSKDYGRWISINSFEYQYTSTEVITASTISWIPET</sequence>
<evidence type="ECO:0000313" key="1">
    <source>
        <dbReference type="EMBL" id="KGB40467.1"/>
    </source>
</evidence>
<gene>
    <name evidence="1" type="ORF">MS3_08939</name>
</gene>
<accession>A0A095A100</accession>
<feature type="non-terminal residue" evidence="1">
    <location>
        <position position="62"/>
    </location>
</feature>
<organism evidence="1">
    <name type="scientific">Schistosoma haematobium</name>
    <name type="common">Blood fluke</name>
    <dbReference type="NCBI Taxonomy" id="6185"/>
    <lineage>
        <taxon>Eukaryota</taxon>
        <taxon>Metazoa</taxon>
        <taxon>Spiralia</taxon>
        <taxon>Lophotrochozoa</taxon>
        <taxon>Platyhelminthes</taxon>
        <taxon>Trematoda</taxon>
        <taxon>Digenea</taxon>
        <taxon>Strigeidida</taxon>
        <taxon>Schistosomatoidea</taxon>
        <taxon>Schistosomatidae</taxon>
        <taxon>Schistosoma</taxon>
    </lineage>
</organism>